<reference evidence="3 4" key="1">
    <citation type="journal article" date="2019" name="ACS Chem. Biol.">
        <title>Identification and Mobilization of a Cryptic Antibiotic Biosynthesis Gene Locus from a Human-Pathogenic Nocardia Isolate.</title>
        <authorList>
            <person name="Herisse M."/>
            <person name="Ishida K."/>
            <person name="Porter J.L."/>
            <person name="Howden B."/>
            <person name="Hertweck C."/>
            <person name="Stinear T.P."/>
            <person name="Pidot S.J."/>
        </authorList>
    </citation>
    <scope>NUCLEOTIDE SEQUENCE [LARGE SCALE GENOMIC DNA]</scope>
    <source>
        <strain evidence="3 4">AUSMDU00012717</strain>
    </source>
</reference>
<dbReference type="InterPro" id="IPR000073">
    <property type="entry name" value="AB_hydrolase_1"/>
</dbReference>
<dbReference type="KEGG" id="nah:F5544_10580"/>
<feature type="compositionally biased region" description="Basic and acidic residues" evidence="1">
    <location>
        <begin position="402"/>
        <end position="412"/>
    </location>
</feature>
<feature type="region of interest" description="Disordered" evidence="1">
    <location>
        <begin position="393"/>
        <end position="412"/>
    </location>
</feature>
<evidence type="ECO:0000313" key="3">
    <source>
        <dbReference type="EMBL" id="QIS10014.1"/>
    </source>
</evidence>
<evidence type="ECO:0000313" key="4">
    <source>
        <dbReference type="Proteomes" id="UP000503540"/>
    </source>
</evidence>
<dbReference type="EMBL" id="CP046172">
    <property type="protein sequence ID" value="QIS10014.1"/>
    <property type="molecule type" value="Genomic_DNA"/>
</dbReference>
<dbReference type="Gene3D" id="3.40.50.1820">
    <property type="entry name" value="alpha/beta hydrolase"/>
    <property type="match status" value="1"/>
</dbReference>
<dbReference type="SUPFAM" id="SSF53474">
    <property type="entry name" value="alpha/beta-Hydrolases"/>
    <property type="match status" value="1"/>
</dbReference>
<evidence type="ECO:0000256" key="1">
    <source>
        <dbReference type="SAM" id="MobiDB-lite"/>
    </source>
</evidence>
<sequence length="412" mass="43919">MLGREAKSAIERLAAAIVSVRPLVAGVGAPVRVVPNAGHDWPPGHRHAVRRLLDRIARRAGVEGLVLAEDVAFDDLQVFERVVSERLALGDCVRAAGIVPADLLGEVERIAAAAVAAGFDTFAHQETIASNDGVPLQVYSAGVGEETVVLVPACGMPAALTESWVRFLSRDRRVLTWESRGLFGAAEPLGDYAVDSRAQATDLFTVMAHYGAPSAHVVGFCGGAVIALLAAALRPKAIRSLSLWHGAYGFADGGPMTKHEKGMLELTTTAAADRAAATAVHTAFCEVMLTNTPTEVAHLVLYPYASPELLYRYCRLNFALTSTDVGRYLADVPQPTLVVTSRDDHTTHPAASERVAAALPNAHLWLTDHGDHISAFTAGDPLLRTAADFMTRAAESPTPQDDSPRIDVFTRQ</sequence>
<proteinExistence type="predicted"/>
<keyword evidence="4" id="KW-1185">Reference proteome</keyword>
<protein>
    <submittedName>
        <fullName evidence="3">Alpha/beta hydrolase</fullName>
    </submittedName>
</protein>
<dbReference type="PANTHER" id="PTHR43433:SF8">
    <property type="entry name" value="BIFUNCTIONAL LIPASE_ADENYLATE CYCLASE LIPJ"/>
    <property type="match status" value="1"/>
</dbReference>
<dbReference type="Proteomes" id="UP000503540">
    <property type="component" value="Chromosome"/>
</dbReference>
<name>A0A6G9YA29_9NOCA</name>
<dbReference type="InterPro" id="IPR050471">
    <property type="entry name" value="AB_hydrolase"/>
</dbReference>
<dbReference type="AlphaFoldDB" id="A0A6G9YA29"/>
<dbReference type="PANTHER" id="PTHR43433">
    <property type="entry name" value="HYDROLASE, ALPHA/BETA FOLD FAMILY PROTEIN"/>
    <property type="match status" value="1"/>
</dbReference>
<feature type="domain" description="AB hydrolase-1" evidence="2">
    <location>
        <begin position="148"/>
        <end position="376"/>
    </location>
</feature>
<gene>
    <name evidence="3" type="ORF">F5544_10580</name>
</gene>
<accession>A0A6G9YA29</accession>
<evidence type="ECO:0000259" key="2">
    <source>
        <dbReference type="Pfam" id="PF00561"/>
    </source>
</evidence>
<dbReference type="InterPro" id="IPR029058">
    <property type="entry name" value="AB_hydrolase_fold"/>
</dbReference>
<dbReference type="Pfam" id="PF00561">
    <property type="entry name" value="Abhydrolase_1"/>
    <property type="match status" value="1"/>
</dbReference>
<organism evidence="3 4">
    <name type="scientific">Nocardia arthritidis</name>
    <dbReference type="NCBI Taxonomy" id="228602"/>
    <lineage>
        <taxon>Bacteria</taxon>
        <taxon>Bacillati</taxon>
        <taxon>Actinomycetota</taxon>
        <taxon>Actinomycetes</taxon>
        <taxon>Mycobacteriales</taxon>
        <taxon>Nocardiaceae</taxon>
        <taxon>Nocardia</taxon>
    </lineage>
</organism>
<dbReference type="GO" id="GO:0016787">
    <property type="term" value="F:hydrolase activity"/>
    <property type="evidence" value="ECO:0007669"/>
    <property type="project" value="UniProtKB-KW"/>
</dbReference>
<dbReference type="RefSeq" id="WP_167473046.1">
    <property type="nucleotide sequence ID" value="NZ_CP046172.1"/>
</dbReference>
<keyword evidence="3" id="KW-0378">Hydrolase</keyword>